<dbReference type="InterPro" id="IPR014016">
    <property type="entry name" value="UvrD-like_ATP-bd"/>
</dbReference>
<evidence type="ECO:0000256" key="5">
    <source>
        <dbReference type="ARBA" id="ARBA00022806"/>
    </source>
</evidence>
<evidence type="ECO:0000259" key="16">
    <source>
        <dbReference type="PROSITE" id="PS51217"/>
    </source>
</evidence>
<comment type="catalytic activity">
    <reaction evidence="12 13">
        <text>ATP + H2O = ADP + phosphate + H(+)</text>
        <dbReference type="Rhea" id="RHEA:13065"/>
        <dbReference type="ChEBI" id="CHEBI:15377"/>
        <dbReference type="ChEBI" id="CHEBI:15378"/>
        <dbReference type="ChEBI" id="CHEBI:30616"/>
        <dbReference type="ChEBI" id="CHEBI:43474"/>
        <dbReference type="ChEBI" id="CHEBI:456216"/>
        <dbReference type="EC" id="5.6.2.4"/>
    </reaction>
</comment>
<dbReference type="PATRIC" id="fig|1423781.4.peg.650"/>
<evidence type="ECO:0000256" key="4">
    <source>
        <dbReference type="ARBA" id="ARBA00022801"/>
    </source>
</evidence>
<evidence type="ECO:0000256" key="9">
    <source>
        <dbReference type="ARBA" id="ARBA00023204"/>
    </source>
</evidence>
<dbReference type="Gene3D" id="1.10.274.50">
    <property type="match status" value="1"/>
</dbReference>
<dbReference type="OrthoDB" id="9810135at2"/>
<evidence type="ECO:0000313" key="17">
    <source>
        <dbReference type="EMBL" id="KRM69087.1"/>
    </source>
</evidence>
<reference evidence="17 18" key="1">
    <citation type="journal article" date="2015" name="Genome Announc.">
        <title>Expanding the biotechnology potential of lactobacilli through comparative genomics of 213 strains and associated genera.</title>
        <authorList>
            <person name="Sun Z."/>
            <person name="Harris H.M."/>
            <person name="McCann A."/>
            <person name="Guo C."/>
            <person name="Argimon S."/>
            <person name="Zhang W."/>
            <person name="Yang X."/>
            <person name="Jeffery I.B."/>
            <person name="Cooney J.C."/>
            <person name="Kagawa T.F."/>
            <person name="Liu W."/>
            <person name="Song Y."/>
            <person name="Salvetti E."/>
            <person name="Wrobel A."/>
            <person name="Rasinkangas P."/>
            <person name="Parkhill J."/>
            <person name="Rea M.C."/>
            <person name="O'Sullivan O."/>
            <person name="Ritari J."/>
            <person name="Douillard F.P."/>
            <person name="Paul Ross R."/>
            <person name="Yang R."/>
            <person name="Briner A.E."/>
            <person name="Felis G.E."/>
            <person name="de Vos W.M."/>
            <person name="Barrangou R."/>
            <person name="Klaenhammer T.R."/>
            <person name="Caufield P.W."/>
            <person name="Cui Y."/>
            <person name="Zhang H."/>
            <person name="O'Toole P.W."/>
        </authorList>
    </citation>
    <scope>NUCLEOTIDE SEQUENCE [LARGE SCALE GENOMIC DNA]</scope>
    <source>
        <strain evidence="17 18">DSM 23829</strain>
    </source>
</reference>
<evidence type="ECO:0000256" key="8">
    <source>
        <dbReference type="ARBA" id="ARBA00023125"/>
    </source>
</evidence>
<dbReference type="EMBL" id="AYYQ01000008">
    <property type="protein sequence ID" value="KRM69087.1"/>
    <property type="molecule type" value="Genomic_DNA"/>
</dbReference>
<comment type="caution">
    <text evidence="17">The sequence shown here is derived from an EMBL/GenBank/DDBJ whole genome shotgun (WGS) entry which is preliminary data.</text>
</comment>
<accession>A0A0R2AR63</accession>
<keyword evidence="10 13" id="KW-0413">Isomerase</keyword>
<dbReference type="Pfam" id="PF00580">
    <property type="entry name" value="UvrD-helicase"/>
    <property type="match status" value="1"/>
</dbReference>
<dbReference type="AlphaFoldDB" id="A0A0R2AR63"/>
<evidence type="ECO:0000256" key="11">
    <source>
        <dbReference type="ARBA" id="ARBA00034617"/>
    </source>
</evidence>
<dbReference type="EC" id="5.6.2.4" evidence="13"/>
<evidence type="ECO:0000256" key="1">
    <source>
        <dbReference type="ARBA" id="ARBA00022722"/>
    </source>
</evidence>
<evidence type="ECO:0000259" key="15">
    <source>
        <dbReference type="PROSITE" id="PS51198"/>
    </source>
</evidence>
<keyword evidence="8 13" id="KW-0238">DNA-binding</keyword>
<dbReference type="InterPro" id="IPR011335">
    <property type="entry name" value="Restrct_endonuc-II-like"/>
</dbReference>
<comment type="cofactor">
    <cofactor evidence="13">
        <name>Mg(2+)</name>
        <dbReference type="ChEBI" id="CHEBI:18420"/>
    </cofactor>
</comment>
<keyword evidence="18" id="KW-1185">Reference proteome</keyword>
<feature type="domain" description="UvrD-like helicase C-terminal" evidence="16">
    <location>
        <begin position="501"/>
        <end position="800"/>
    </location>
</feature>
<protein>
    <recommendedName>
        <fullName evidence="13">ATP-dependent helicase/nuclease subunit A</fullName>
        <ecNumber evidence="13">3.1.-.-</ecNumber>
        <ecNumber evidence="13">5.6.2.4</ecNumber>
    </recommendedName>
    <alternativeName>
        <fullName evidence="13">ATP-dependent helicase/nuclease AddA</fullName>
    </alternativeName>
    <alternativeName>
        <fullName evidence="13">DNA 3'-5' helicase AddA</fullName>
    </alternativeName>
</protein>
<evidence type="ECO:0000256" key="3">
    <source>
        <dbReference type="ARBA" id="ARBA00022763"/>
    </source>
</evidence>
<dbReference type="EC" id="3.1.-.-" evidence="13"/>
<dbReference type="PANTHER" id="PTHR11070:SF48">
    <property type="entry name" value="ATP-DEPENDENT HELICASE_NUCLEASE SUBUNIT A"/>
    <property type="match status" value="1"/>
</dbReference>
<keyword evidence="6 13" id="KW-0269">Exonuclease</keyword>
<dbReference type="GO" id="GO:0000724">
    <property type="term" value="P:double-strand break repair via homologous recombination"/>
    <property type="evidence" value="ECO:0007669"/>
    <property type="project" value="UniProtKB-UniRule"/>
</dbReference>
<dbReference type="InterPro" id="IPR014017">
    <property type="entry name" value="DNA_helicase_UvrD-like_C"/>
</dbReference>
<dbReference type="SUPFAM" id="SSF52540">
    <property type="entry name" value="P-loop containing nucleoside triphosphate hydrolases"/>
    <property type="match status" value="1"/>
</dbReference>
<dbReference type="InterPro" id="IPR027417">
    <property type="entry name" value="P-loop_NTPase"/>
</dbReference>
<evidence type="ECO:0000313" key="18">
    <source>
        <dbReference type="Proteomes" id="UP000052012"/>
    </source>
</evidence>
<feature type="binding site" evidence="14">
    <location>
        <begin position="23"/>
        <end position="30"/>
    </location>
    <ligand>
        <name>ATP</name>
        <dbReference type="ChEBI" id="CHEBI:30616"/>
    </ligand>
</feature>
<dbReference type="GO" id="GO:0005524">
    <property type="term" value="F:ATP binding"/>
    <property type="evidence" value="ECO:0007669"/>
    <property type="project" value="UniProtKB-UniRule"/>
</dbReference>
<keyword evidence="3 13" id="KW-0227">DNA damage</keyword>
<keyword evidence="7 13" id="KW-0067">ATP-binding</keyword>
<dbReference type="InterPro" id="IPR011604">
    <property type="entry name" value="PDDEXK-like_dom_sf"/>
</dbReference>
<organism evidence="17 18">
    <name type="scientific">Apilactobacillus ozensis DSM 23829 = JCM 17196</name>
    <dbReference type="NCBI Taxonomy" id="1423781"/>
    <lineage>
        <taxon>Bacteria</taxon>
        <taxon>Bacillati</taxon>
        <taxon>Bacillota</taxon>
        <taxon>Bacilli</taxon>
        <taxon>Lactobacillales</taxon>
        <taxon>Lactobacillaceae</taxon>
        <taxon>Apilactobacillus</taxon>
    </lineage>
</organism>
<dbReference type="PROSITE" id="PS51217">
    <property type="entry name" value="UVRD_HELICASE_CTER"/>
    <property type="match status" value="1"/>
</dbReference>
<dbReference type="SUPFAM" id="SSF52980">
    <property type="entry name" value="Restriction endonuclease-like"/>
    <property type="match status" value="1"/>
</dbReference>
<keyword evidence="5 13" id="KW-0347">Helicase</keyword>
<dbReference type="Gene3D" id="3.90.320.10">
    <property type="match status" value="1"/>
</dbReference>
<keyword evidence="9 13" id="KW-0234">DNA repair</keyword>
<dbReference type="PROSITE" id="PS51198">
    <property type="entry name" value="UVRD_HELICASE_ATP_BIND"/>
    <property type="match status" value="1"/>
</dbReference>
<keyword evidence="2 13" id="KW-0547">Nucleotide-binding</keyword>
<evidence type="ECO:0000256" key="14">
    <source>
        <dbReference type="PROSITE-ProRule" id="PRU00560"/>
    </source>
</evidence>
<dbReference type="HAMAP" id="MF_01451">
    <property type="entry name" value="AddA"/>
    <property type="match status" value="1"/>
</dbReference>
<evidence type="ECO:0000256" key="10">
    <source>
        <dbReference type="ARBA" id="ARBA00023235"/>
    </source>
</evidence>
<dbReference type="GO" id="GO:0016887">
    <property type="term" value="F:ATP hydrolysis activity"/>
    <property type="evidence" value="ECO:0007669"/>
    <property type="project" value="RHEA"/>
</dbReference>
<dbReference type="Proteomes" id="UP000052012">
    <property type="component" value="Unassembled WGS sequence"/>
</dbReference>
<sequence>MQYTDSQKKAVYNQYDGNVLVSASAGSGKTRVLVDRVINKLIKQNISIDELLIVTFTRAAAKEMRERIQTALRTELNNSKDNQEKLFLLKQLRKLPVANISTLDSFCQTILQRYYYIINLDPEFRVMADQTEIAMLREQVWEQVRENFYANDSDESFAQLTANFSSDRSDDGLTDLVFKVYDYANVNKDPHAWLVSTINQYEINNHSIVESDFYRKHLLNLIQTELKQIQLTLQSAMNITKNNGLAKASEVINDDILKLNAFDIALSTDSWDEIRNIFYGIKFATFPRTNKTYSDVEKDAHDRAKNLRDAAKKDLIKMGNDYFTLTEADNLSIMQHSKKLVTKLVQVIEKFSHEYKIAKIRRHAFEFIDIEHYALDILSDQSEIAQNVRQNLIDQFNEIMVDEYQDNNNLQDAILRTVAKNNPSNMFMVGDVKQSIYRFRLADPSMFIDKMSKYQDADNQDAEITLSENFRSTKEIDRFINLIFEQIMDNQVGEIDYTGPAKLIAGADYYPKELKSTVDVLIYESDSEDEDKADVEDNQFQVSDSAHGQIELIAQKINQLVGKQSIYDRDQKQTRPIKYSDIAILSATRNNNLIMSDVFDRYNIPVQINGAQSYFKTTEIQIMISLLSIIDNPYQDIPLVAVLRSPIVGLDENQLAYLRINSKTGDYYSAVLNFYDKYDDMQHTDFSDHVFEKIKIFLEDLKHFRDMAQQHELVDLIWDVYLRTGFLDYVGGMPGGKQRQANLHALYDRAEVYEQSNFKGLFQFIRFVKRMQAQNNDLDEANATSDDDMVSVMTIHGSKGLEFPVVFLADVSHGFNLQDTYKPYVLNDHLGLGITYLDPASRVKKDTLQRQMIVKVENRSTLAEEMRKLYVALTRAEQKLYIVGATKERNTRKKVLDLWGKAKDESNIVLDASLRSDAKSYLDWIGPALFRHNCFTVDESKFHILDSDKAEFNFAFVTKADLGKYTNVSGDDEDSSEWLNQLNGESDSTIAPIEDIDKVMDFNYSNRIATLTTAYQSVSEIKRVFEDPDNIRLGNYVDEQNSNQANRYVKNNFKQPDFLQSNVKPQATEIGTATHLVLQKINLNAPVDFDMVNQLINDLVHDKLILSEVAKKINVSSIVEFFNGKLGQFTIKNKCNFHREVPFSLLINANQIFDGFNNDADEKILIHGIIDGYVELENQVILFDYKTDFVKNNVNEILDKYRGQLNLYGIALEKMLNKKVSHKFIHLLNINKTEEI</sequence>
<dbReference type="InterPro" id="IPR014152">
    <property type="entry name" value="AddA"/>
</dbReference>
<dbReference type="RefSeq" id="WP_056965830.1">
    <property type="nucleotide sequence ID" value="NZ_AYYQ01000008.1"/>
</dbReference>
<dbReference type="NCBIfam" id="TIGR02785">
    <property type="entry name" value="addA_Gpos"/>
    <property type="match status" value="1"/>
</dbReference>
<keyword evidence="1 13" id="KW-0540">Nuclease</keyword>
<comment type="similarity">
    <text evidence="13">Belongs to the helicase family. AddA subfamily.</text>
</comment>
<dbReference type="InterPro" id="IPR000212">
    <property type="entry name" value="DNA_helicase_UvrD/REP"/>
</dbReference>
<evidence type="ECO:0000256" key="7">
    <source>
        <dbReference type="ARBA" id="ARBA00022840"/>
    </source>
</evidence>
<dbReference type="PANTHER" id="PTHR11070">
    <property type="entry name" value="UVRD / RECB / PCRA DNA HELICASE FAMILY MEMBER"/>
    <property type="match status" value="1"/>
</dbReference>
<feature type="domain" description="UvrD-like helicase ATP-binding" evidence="15">
    <location>
        <begin position="2"/>
        <end position="473"/>
    </location>
</feature>
<comment type="subunit">
    <text evidence="13">Heterodimer of AddA and AddB/RexB.</text>
</comment>
<name>A0A0R2AR63_9LACO</name>
<comment type="catalytic activity">
    <reaction evidence="11 13">
        <text>Couples ATP hydrolysis with the unwinding of duplex DNA by translocating in the 3'-5' direction.</text>
        <dbReference type="EC" id="5.6.2.4"/>
    </reaction>
</comment>
<dbReference type="GO" id="GO:0003690">
    <property type="term" value="F:double-stranded DNA binding"/>
    <property type="evidence" value="ECO:0007669"/>
    <property type="project" value="UniProtKB-UniRule"/>
</dbReference>
<evidence type="ECO:0000256" key="12">
    <source>
        <dbReference type="ARBA" id="ARBA00048988"/>
    </source>
</evidence>
<keyword evidence="4 13" id="KW-0378">Hydrolase</keyword>
<comment type="function">
    <text evidence="13">The heterodimer acts as both an ATP-dependent DNA helicase and an ATP-dependent, dual-direction single-stranded exonuclease. Recognizes the chi site generating a DNA molecule suitable for the initiation of homologous recombination. The AddA nuclease domain is required for chi fragment generation; this subunit has the helicase and 3' -&gt; 5' nuclease activities.</text>
</comment>
<dbReference type="Pfam" id="PF13361">
    <property type="entry name" value="UvrD_C"/>
    <property type="match status" value="1"/>
</dbReference>
<evidence type="ECO:0000256" key="13">
    <source>
        <dbReference type="HAMAP-Rule" id="MF_01451"/>
    </source>
</evidence>
<dbReference type="GO" id="GO:0043138">
    <property type="term" value="F:3'-5' DNA helicase activity"/>
    <property type="evidence" value="ECO:0007669"/>
    <property type="project" value="UniProtKB-UniRule"/>
</dbReference>
<proteinExistence type="inferred from homology"/>
<gene>
    <name evidence="13" type="primary">addA</name>
    <name evidence="17" type="ORF">FD06_GL000636</name>
</gene>
<dbReference type="GO" id="GO:0033202">
    <property type="term" value="C:DNA helicase complex"/>
    <property type="evidence" value="ECO:0007669"/>
    <property type="project" value="TreeGrafter"/>
</dbReference>
<evidence type="ECO:0000256" key="6">
    <source>
        <dbReference type="ARBA" id="ARBA00022839"/>
    </source>
</evidence>
<dbReference type="Gene3D" id="3.40.50.300">
    <property type="entry name" value="P-loop containing nucleotide triphosphate hydrolases"/>
    <property type="match status" value="4"/>
</dbReference>
<dbReference type="GO" id="GO:0008408">
    <property type="term" value="F:3'-5' exonuclease activity"/>
    <property type="evidence" value="ECO:0007669"/>
    <property type="project" value="UniProtKB-UniRule"/>
</dbReference>
<evidence type="ECO:0000256" key="2">
    <source>
        <dbReference type="ARBA" id="ARBA00022741"/>
    </source>
</evidence>
<dbReference type="GO" id="GO:0005829">
    <property type="term" value="C:cytosol"/>
    <property type="evidence" value="ECO:0007669"/>
    <property type="project" value="TreeGrafter"/>
</dbReference>
<dbReference type="STRING" id="1423781.FD06_GL000636"/>